<dbReference type="Proteomes" id="UP000053372">
    <property type="component" value="Unassembled WGS sequence"/>
</dbReference>
<keyword evidence="3" id="KW-1185">Reference proteome</keyword>
<comment type="caution">
    <text evidence="2">The sequence shown here is derived from an EMBL/GenBank/DDBJ whole genome shotgun (WGS) entry which is preliminary data.</text>
</comment>
<dbReference type="InterPro" id="IPR004291">
    <property type="entry name" value="Transposase_IS66_central"/>
</dbReference>
<gene>
    <name evidence="2" type="ORF">BC008_16205</name>
</gene>
<protein>
    <submittedName>
        <fullName evidence="2">Transposase</fullName>
    </submittedName>
</protein>
<proteinExistence type="predicted"/>
<evidence type="ECO:0000313" key="2">
    <source>
        <dbReference type="EMBL" id="KST64189.1"/>
    </source>
</evidence>
<evidence type="ECO:0000259" key="1">
    <source>
        <dbReference type="Pfam" id="PF03050"/>
    </source>
</evidence>
<dbReference type="EMBL" id="LMTZ01000127">
    <property type="protein sequence ID" value="KST64189.1"/>
    <property type="molecule type" value="Genomic_DNA"/>
</dbReference>
<evidence type="ECO:0000313" key="3">
    <source>
        <dbReference type="Proteomes" id="UP000053372"/>
    </source>
</evidence>
<dbReference type="Pfam" id="PF03050">
    <property type="entry name" value="DDE_Tnp_IS66"/>
    <property type="match status" value="1"/>
</dbReference>
<accession>A0A0V7ZI57</accession>
<dbReference type="AlphaFoldDB" id="A0A0V7ZI57"/>
<organism evidence="2 3">
    <name type="scientific">Mastigocoleus testarum BC008</name>
    <dbReference type="NCBI Taxonomy" id="371196"/>
    <lineage>
        <taxon>Bacteria</taxon>
        <taxon>Bacillati</taxon>
        <taxon>Cyanobacteriota</taxon>
        <taxon>Cyanophyceae</taxon>
        <taxon>Nostocales</taxon>
        <taxon>Hapalosiphonaceae</taxon>
        <taxon>Mastigocoleus</taxon>
    </lineage>
</organism>
<sequence>MSRPEFQLLVPSIRNSILTSLQEAAYYEIGTKEKTPLAKTVRTCRKLLKVEPALWLFVEVEGVEPTNNAAERAIRPAVIWRRTSFGSQTRMGSTFVSRILTVVTSLKFQRRNVLEFMTDAVSAARNDTPAPSLIPDTTVSEEQVVNAA</sequence>
<feature type="domain" description="Transposase IS66 central" evidence="1">
    <location>
        <begin position="32"/>
        <end position="92"/>
    </location>
</feature>
<name>A0A0V7ZI57_9CYAN</name>
<reference evidence="2 3" key="1">
    <citation type="journal article" date="2015" name="Genome Announc.">
        <title>Draft Genome of the Euendolithic (true boring) Cyanobacterium Mastigocoleus testarum strain BC008.</title>
        <authorList>
            <person name="Guida B.S."/>
            <person name="Garcia-Pichel F."/>
        </authorList>
    </citation>
    <scope>NUCLEOTIDE SEQUENCE [LARGE SCALE GENOMIC DNA]</scope>
    <source>
        <strain evidence="2 3">BC008</strain>
    </source>
</reference>